<name>A0A1G6GYG9_9BACI</name>
<keyword evidence="1" id="KW-0812">Transmembrane</keyword>
<dbReference type="STRING" id="1612202.SAMN05421734_10211"/>
<evidence type="ECO:0000256" key="1">
    <source>
        <dbReference type="SAM" id="Phobius"/>
    </source>
</evidence>
<dbReference type="PANTHER" id="PTHR39177">
    <property type="entry name" value="ABC TRANSPORTER PERMEASE YTRC-RELATED"/>
    <property type="match status" value="1"/>
</dbReference>
<dbReference type="Proteomes" id="UP000242949">
    <property type="component" value="Unassembled WGS sequence"/>
</dbReference>
<proteinExistence type="predicted"/>
<sequence>MQSKTYWFNFEVFKQLFRQVGWIGLAYTIALLLSMVFNIIMYLDVEEAEHAYIHIGSLFGFSGAVQIFLIMTIPILMAIFTSRAIHDKKANDFIHSLPMTRYQLYAHRISFGLFSLIVPLILNGVIVLIIYLTNDISHLFELSDILYWFIVTFVLLIFNFAIGQFVGMLTGTSIVQGIFSYIFIFFPVGFAMLIVFNLDYALIGLSEWHLFDEYVFNLSPMTDMASVIEQHDSYTLKLVIYFIIACVFIVLSGLLYRVRPTESANQTIAFRGLKPVFIYSFTFCFTLMGGFYFAVVQNQNNWVFIGYVIFSIIGYLIAQVVVHKTWRVFGYWKQYVKFIIGFSILVLIIVLDLTGYQNRIPEIEEIDQAFTVQGYMNHELMYEEMEGFTQEEELKRVTELHENLIDQSDRSDFHPRMNQTIIIHYQLQSGREIYREYALSTDLSAISHFNELAETNTYQKYTNRVYMYDTEDMLSLNMSKYQSDQQVVVSNVNQINQFVERYREDNLDIGEDSHLILTQIEIEVVDGDNISLKLTDQHERTLEWLEEEELLDYIRITTEDVEQIVVVEQDMYHHGFEVNYQSEDDQYIVDETDDIEMILDSIPLERSDQNYFYLIYTGDQTPIVFNIHKSDLPNDIQVHFN</sequence>
<keyword evidence="1" id="KW-0472">Membrane</keyword>
<feature type="transmembrane region" description="Helical" evidence="1">
    <location>
        <begin position="238"/>
        <end position="256"/>
    </location>
</feature>
<dbReference type="PANTHER" id="PTHR39177:SF1">
    <property type="entry name" value="ABC TRANSPORTER PERMEASE YTRC-RELATED"/>
    <property type="match status" value="1"/>
</dbReference>
<feature type="transmembrane region" description="Helical" evidence="1">
    <location>
        <begin position="109"/>
        <end position="133"/>
    </location>
</feature>
<feature type="transmembrane region" description="Helical" evidence="1">
    <location>
        <begin position="276"/>
        <end position="296"/>
    </location>
</feature>
<evidence type="ECO:0000313" key="2">
    <source>
        <dbReference type="EMBL" id="SDB86725.1"/>
    </source>
</evidence>
<feature type="transmembrane region" description="Helical" evidence="1">
    <location>
        <begin position="178"/>
        <end position="198"/>
    </location>
</feature>
<feature type="transmembrane region" description="Helical" evidence="1">
    <location>
        <begin position="55"/>
        <end position="80"/>
    </location>
</feature>
<dbReference type="RefSeq" id="WP_090792617.1">
    <property type="nucleotide sequence ID" value="NZ_FMYI01000002.1"/>
</dbReference>
<feature type="transmembrane region" description="Helical" evidence="1">
    <location>
        <begin position="20"/>
        <end position="43"/>
    </location>
</feature>
<protein>
    <submittedName>
        <fullName evidence="2">ABC-2 type transport system permease protein</fullName>
    </submittedName>
</protein>
<keyword evidence="3" id="KW-1185">Reference proteome</keyword>
<evidence type="ECO:0000313" key="3">
    <source>
        <dbReference type="Proteomes" id="UP000242949"/>
    </source>
</evidence>
<dbReference type="OrthoDB" id="1706490at2"/>
<feature type="transmembrane region" description="Helical" evidence="1">
    <location>
        <begin position="302"/>
        <end position="323"/>
    </location>
</feature>
<accession>A0A1G6GYG9</accession>
<keyword evidence="1" id="KW-1133">Transmembrane helix</keyword>
<feature type="transmembrane region" description="Helical" evidence="1">
    <location>
        <begin position="145"/>
        <end position="166"/>
    </location>
</feature>
<dbReference type="AlphaFoldDB" id="A0A1G6GYG9"/>
<gene>
    <name evidence="2" type="ORF">SAMN05421734_10211</name>
</gene>
<reference evidence="3" key="1">
    <citation type="submission" date="2016-09" db="EMBL/GenBank/DDBJ databases">
        <authorList>
            <person name="Varghese N."/>
            <person name="Submissions S."/>
        </authorList>
    </citation>
    <scope>NUCLEOTIDE SEQUENCE [LARGE SCALE GENOMIC DNA]</scope>
    <source>
        <strain evidence="3">S5</strain>
    </source>
</reference>
<dbReference type="InterPro" id="IPR053046">
    <property type="entry name" value="ABC-5_transporter"/>
</dbReference>
<feature type="transmembrane region" description="Helical" evidence="1">
    <location>
        <begin position="335"/>
        <end position="356"/>
    </location>
</feature>
<dbReference type="EMBL" id="FMYI01000002">
    <property type="protein sequence ID" value="SDB86725.1"/>
    <property type="molecule type" value="Genomic_DNA"/>
</dbReference>
<organism evidence="2 3">
    <name type="scientific">Pelagirhabdus alkalitolerans</name>
    <dbReference type="NCBI Taxonomy" id="1612202"/>
    <lineage>
        <taxon>Bacteria</taxon>
        <taxon>Bacillati</taxon>
        <taxon>Bacillota</taxon>
        <taxon>Bacilli</taxon>
        <taxon>Bacillales</taxon>
        <taxon>Bacillaceae</taxon>
        <taxon>Pelagirhabdus</taxon>
    </lineage>
</organism>